<sequence>MLIYKGENLNTVRTIISGSGSYIPPQVKCNEDFKSNEFFDSKQGRIPTANEEIVEKFRQITGIYERRYADSNQSTSGMAAIAGERAIADAGIDPETLDQIIVAHNFGDIDAHSVQSDATPSLAARVKHILGIKNTACVAYDILFGCPGWLQGVIQADAFIKAGVAKKCLVIGAETLSRVLDPHDRDSMIFSDGAGAVVVEARESAPDGSGILSSCARTFTVDEARYIDMGHSNNPEADQQILYIKMQGRKVYEFALKHLPAAIKSCIDDSGMPITAIRKIFIHQANEKLDEAIVNGLYKLYGLTPDLPSIMPMNIHTLGNSSVATIPTLYDMVRKGELPEHQVVTGDVVVFASVGAGMHMNAVTYRV</sequence>
<reference evidence="5 6" key="1">
    <citation type="journal article" date="2013" name="Stand. Genomic Sci.">
        <title>Genomic Encyclopedia of Type Strains, Phase I: The one thousand microbial genomes (KMG-I) project.</title>
        <authorList>
            <person name="Kyrpides N.C."/>
            <person name="Woyke T."/>
            <person name="Eisen J.A."/>
            <person name="Garrity G."/>
            <person name="Lilburn T.G."/>
            <person name="Beck B.J."/>
            <person name="Whitman W.B."/>
            <person name="Hugenholtz P."/>
            <person name="Klenk H.P."/>
        </authorList>
    </citation>
    <scope>NUCLEOTIDE SEQUENCE [LARGE SCALE GENOMIC DNA]</scope>
    <source>
        <strain evidence="5 6">DSM 13484</strain>
    </source>
</reference>
<evidence type="ECO:0000313" key="6">
    <source>
        <dbReference type="Proteomes" id="UP000316778"/>
    </source>
</evidence>
<dbReference type="PANTHER" id="PTHR34069:SF2">
    <property type="entry name" value="BETA-KETOACYL-[ACYL-CARRIER-PROTEIN] SYNTHASE III"/>
    <property type="match status" value="1"/>
</dbReference>
<dbReference type="EMBL" id="VLLG01000005">
    <property type="protein sequence ID" value="TWI84053.1"/>
    <property type="molecule type" value="Genomic_DNA"/>
</dbReference>
<evidence type="ECO:0000256" key="2">
    <source>
        <dbReference type="ARBA" id="ARBA00023315"/>
    </source>
</evidence>
<comment type="caution">
    <text evidence="5">The sequence shown here is derived from an EMBL/GenBank/DDBJ whole genome shotgun (WGS) entry which is preliminary data.</text>
</comment>
<feature type="domain" description="Beta-ketoacyl-[acyl-carrier-protein] synthase III C-terminal" evidence="3">
    <location>
        <begin position="268"/>
        <end position="366"/>
    </location>
</feature>
<dbReference type="InterPro" id="IPR013751">
    <property type="entry name" value="ACP_syn_III_N"/>
</dbReference>
<dbReference type="GO" id="GO:0044550">
    <property type="term" value="P:secondary metabolite biosynthetic process"/>
    <property type="evidence" value="ECO:0007669"/>
    <property type="project" value="TreeGrafter"/>
</dbReference>
<accession>A0A562SSE9</accession>
<organism evidence="5 6">
    <name type="scientific">Chitinophaga japonensis</name>
    <name type="common">Flexibacter japonensis</name>
    <dbReference type="NCBI Taxonomy" id="104662"/>
    <lineage>
        <taxon>Bacteria</taxon>
        <taxon>Pseudomonadati</taxon>
        <taxon>Bacteroidota</taxon>
        <taxon>Chitinophagia</taxon>
        <taxon>Chitinophagales</taxon>
        <taxon>Chitinophagaceae</taxon>
        <taxon>Chitinophaga</taxon>
    </lineage>
</organism>
<dbReference type="Pfam" id="PF08541">
    <property type="entry name" value="ACP_syn_III_C"/>
    <property type="match status" value="1"/>
</dbReference>
<proteinExistence type="predicted"/>
<feature type="domain" description="Beta-ketoacyl-[acyl-carrier-protein] synthase III N-terminal" evidence="4">
    <location>
        <begin position="140"/>
        <end position="214"/>
    </location>
</feature>
<evidence type="ECO:0000313" key="5">
    <source>
        <dbReference type="EMBL" id="TWI84053.1"/>
    </source>
</evidence>
<dbReference type="InterPro" id="IPR013747">
    <property type="entry name" value="ACP_syn_III_C"/>
</dbReference>
<dbReference type="Pfam" id="PF08545">
    <property type="entry name" value="ACP_syn_III"/>
    <property type="match status" value="1"/>
</dbReference>
<dbReference type="AlphaFoldDB" id="A0A562SSE9"/>
<dbReference type="Gene3D" id="3.40.47.10">
    <property type="match status" value="1"/>
</dbReference>
<dbReference type="PANTHER" id="PTHR34069">
    <property type="entry name" value="3-OXOACYL-[ACYL-CARRIER-PROTEIN] SYNTHASE 3"/>
    <property type="match status" value="1"/>
</dbReference>
<keyword evidence="2" id="KW-0012">Acyltransferase</keyword>
<evidence type="ECO:0000259" key="4">
    <source>
        <dbReference type="Pfam" id="PF08545"/>
    </source>
</evidence>
<dbReference type="GO" id="GO:0006633">
    <property type="term" value="P:fatty acid biosynthetic process"/>
    <property type="evidence" value="ECO:0007669"/>
    <property type="project" value="InterPro"/>
</dbReference>
<dbReference type="GO" id="GO:0004315">
    <property type="term" value="F:3-oxoacyl-[acyl-carrier-protein] synthase activity"/>
    <property type="evidence" value="ECO:0007669"/>
    <property type="project" value="InterPro"/>
</dbReference>
<keyword evidence="6" id="KW-1185">Reference proteome</keyword>
<evidence type="ECO:0000256" key="1">
    <source>
        <dbReference type="ARBA" id="ARBA00022679"/>
    </source>
</evidence>
<evidence type="ECO:0000259" key="3">
    <source>
        <dbReference type="Pfam" id="PF08541"/>
    </source>
</evidence>
<protein>
    <submittedName>
        <fullName evidence="5">3-oxoacyl-[acyl-carrier-protein] synthase-3</fullName>
    </submittedName>
</protein>
<gene>
    <name evidence="5" type="ORF">LX66_4415</name>
</gene>
<keyword evidence="1" id="KW-0808">Transferase</keyword>
<dbReference type="InterPro" id="IPR016039">
    <property type="entry name" value="Thiolase-like"/>
</dbReference>
<dbReference type="SUPFAM" id="SSF53901">
    <property type="entry name" value="Thiolase-like"/>
    <property type="match status" value="1"/>
</dbReference>
<dbReference type="Proteomes" id="UP000316778">
    <property type="component" value="Unassembled WGS sequence"/>
</dbReference>
<dbReference type="CDD" id="cd00830">
    <property type="entry name" value="KAS_III"/>
    <property type="match status" value="1"/>
</dbReference>
<name>A0A562SSE9_CHIJA</name>